<keyword evidence="11" id="KW-1185">Reference proteome</keyword>
<evidence type="ECO:0000256" key="8">
    <source>
        <dbReference type="SAM" id="Phobius"/>
    </source>
</evidence>
<evidence type="ECO:0000256" key="1">
    <source>
        <dbReference type="ARBA" id="ARBA00004651"/>
    </source>
</evidence>
<comment type="caution">
    <text evidence="10">The sequence shown here is derived from an EMBL/GenBank/DDBJ whole genome shotgun (WGS) entry which is preliminary data.</text>
</comment>
<dbReference type="GO" id="GO:0050906">
    <property type="term" value="P:detection of stimulus involved in sensory perception"/>
    <property type="evidence" value="ECO:0007669"/>
    <property type="project" value="UniProtKB-ARBA"/>
</dbReference>
<protein>
    <recommendedName>
        <fullName evidence="9">Ionotropic glutamate receptor C-terminal domain-containing protein</fullName>
    </recommendedName>
</protein>
<feature type="transmembrane region" description="Helical" evidence="8">
    <location>
        <begin position="294"/>
        <end position="321"/>
    </location>
</feature>
<reference evidence="10 11" key="1">
    <citation type="journal article" date="2023" name="Sci. Data">
        <title>Genome assembly of the Korean intertidal mud-creeper Batillaria attramentaria.</title>
        <authorList>
            <person name="Patra A.K."/>
            <person name="Ho P.T."/>
            <person name="Jun S."/>
            <person name="Lee S.J."/>
            <person name="Kim Y."/>
            <person name="Won Y.J."/>
        </authorList>
    </citation>
    <scope>NUCLEOTIDE SEQUENCE [LARGE SCALE GENOMIC DNA]</scope>
    <source>
        <strain evidence="10">Wonlab-2016</strain>
    </source>
</reference>
<dbReference type="SUPFAM" id="SSF53850">
    <property type="entry name" value="Periplasmic binding protein-like II"/>
    <property type="match status" value="1"/>
</dbReference>
<keyword evidence="7" id="KW-0325">Glycoprotein</keyword>
<accession>A0ABD0JP30</accession>
<dbReference type="InterPro" id="IPR052192">
    <property type="entry name" value="Insect_Ionotropic_Sensory_Rcpt"/>
</dbReference>
<keyword evidence="5 8" id="KW-0472">Membrane</keyword>
<evidence type="ECO:0000256" key="2">
    <source>
        <dbReference type="ARBA" id="ARBA00022475"/>
    </source>
</evidence>
<name>A0ABD0JP30_9CAEN</name>
<evidence type="ECO:0000256" key="4">
    <source>
        <dbReference type="ARBA" id="ARBA00022989"/>
    </source>
</evidence>
<evidence type="ECO:0000256" key="3">
    <source>
        <dbReference type="ARBA" id="ARBA00022692"/>
    </source>
</evidence>
<evidence type="ECO:0000313" key="11">
    <source>
        <dbReference type="Proteomes" id="UP001519460"/>
    </source>
</evidence>
<keyword evidence="4 8" id="KW-1133">Transmembrane helix</keyword>
<dbReference type="PANTHER" id="PTHR42643:SF30">
    <property type="entry name" value="IONOTROPIC RECEPTOR 40A-RELATED"/>
    <property type="match status" value="1"/>
</dbReference>
<proteinExistence type="predicted"/>
<dbReference type="EMBL" id="JACVVK020000381">
    <property type="protein sequence ID" value="KAK7476222.1"/>
    <property type="molecule type" value="Genomic_DNA"/>
</dbReference>
<keyword evidence="6" id="KW-0675">Receptor</keyword>
<dbReference type="InterPro" id="IPR001320">
    <property type="entry name" value="Iontro_rcpt_C"/>
</dbReference>
<evidence type="ECO:0000313" key="10">
    <source>
        <dbReference type="EMBL" id="KAK7476222.1"/>
    </source>
</evidence>
<evidence type="ECO:0000259" key="9">
    <source>
        <dbReference type="Pfam" id="PF00060"/>
    </source>
</evidence>
<evidence type="ECO:0000256" key="7">
    <source>
        <dbReference type="ARBA" id="ARBA00023180"/>
    </source>
</evidence>
<dbReference type="Proteomes" id="UP001519460">
    <property type="component" value="Unassembled WGS sequence"/>
</dbReference>
<feature type="transmembrane region" description="Helical" evidence="8">
    <location>
        <begin position="572"/>
        <end position="593"/>
    </location>
</feature>
<keyword evidence="2" id="KW-1003">Cell membrane</keyword>
<dbReference type="Gene3D" id="3.40.190.10">
    <property type="entry name" value="Periplasmic binding protein-like II"/>
    <property type="match status" value="2"/>
</dbReference>
<gene>
    <name evidence="10" type="ORF">BaRGS_00032498</name>
</gene>
<dbReference type="GO" id="GO:0005886">
    <property type="term" value="C:plasma membrane"/>
    <property type="evidence" value="ECO:0007669"/>
    <property type="project" value="UniProtKB-SubCell"/>
</dbReference>
<keyword evidence="3 8" id="KW-0812">Transmembrane</keyword>
<evidence type="ECO:0000256" key="6">
    <source>
        <dbReference type="ARBA" id="ARBA00023170"/>
    </source>
</evidence>
<sequence>MYKTFLSEVIPTLSPSHKSGVQSIVLQQHSFSFTHWLEQHVTLDGQGQQKETNVILLCSTSCVMEVLSKVKAIDLELGTLSTLRTSTHWIIAVTSGRLLDLAGLSVTIDNVLVLSPAHVDPISGEVTPTQVYTLMWRRDCRSLDHVTALTNESQPQIENDRRFWPNKHFGFNGRKFIFVTKEDRTVTTEQSLFSVVKNHNINCFEERYQSVEWPSLRHSGHILIETQDGLWGSLTSNVTSGLTGDVRTGKADVGLAQFFIVTDNAKHVDIASPIIYNEMVMVYRKPDARDNWSLLLGPISSVVLWLVFGSLIFVTVFVSALEAVGPCASLVQCGQESPPSLGSRLKSSAAAIFTRVSRLTVGALLAQGSKHVPEAWSSRAAISTWWIFCMIMAIAYSANMAAHLSVTKDQQLFANLRDLVSQSDYKWGVLDSSSIYTMMDKSNLSVYKQVVAGIAEFSKTDPQVLASDDTQHFLKVMREKYVYLAGRRTVEAQTVVNFCQLEVIGGFLWLGDSILLRKHSALTKPFSDAILQIHSSGLMDKLYQRWYPHHRCPDEDGVAGPAVITLSVLQGALYLAGSGLLLSAIFLGFELLYMQCRKTLSYTVK</sequence>
<dbReference type="PANTHER" id="PTHR42643">
    <property type="entry name" value="IONOTROPIC RECEPTOR 20A-RELATED"/>
    <property type="match status" value="1"/>
</dbReference>
<dbReference type="Gene3D" id="1.10.287.70">
    <property type="match status" value="1"/>
</dbReference>
<dbReference type="Pfam" id="PF00060">
    <property type="entry name" value="Lig_chan"/>
    <property type="match status" value="1"/>
</dbReference>
<feature type="domain" description="Ionotropic glutamate receptor C-terminal" evidence="9">
    <location>
        <begin position="304"/>
        <end position="579"/>
    </location>
</feature>
<comment type="subcellular location">
    <subcellularLocation>
        <location evidence="1">Cell membrane</location>
        <topology evidence="1">Multi-pass membrane protein</topology>
    </subcellularLocation>
</comment>
<evidence type="ECO:0000256" key="5">
    <source>
        <dbReference type="ARBA" id="ARBA00023136"/>
    </source>
</evidence>
<organism evidence="10 11">
    <name type="scientific">Batillaria attramentaria</name>
    <dbReference type="NCBI Taxonomy" id="370345"/>
    <lineage>
        <taxon>Eukaryota</taxon>
        <taxon>Metazoa</taxon>
        <taxon>Spiralia</taxon>
        <taxon>Lophotrochozoa</taxon>
        <taxon>Mollusca</taxon>
        <taxon>Gastropoda</taxon>
        <taxon>Caenogastropoda</taxon>
        <taxon>Sorbeoconcha</taxon>
        <taxon>Cerithioidea</taxon>
        <taxon>Batillariidae</taxon>
        <taxon>Batillaria</taxon>
    </lineage>
</organism>
<dbReference type="AlphaFoldDB" id="A0ABD0JP30"/>